<evidence type="ECO:0000256" key="2">
    <source>
        <dbReference type="SAM" id="SignalP"/>
    </source>
</evidence>
<sequence>MAQGNKSWLRRTALQTAAVFILLSVSGECLQCYWCGPRAEQVHRKERAPSCNEAAVTNQETACDPGYTHCAIVVTAPPYAESRHCVKFYQDECYAQYCNSTKSFRMTCPCRGDLCNGPKTDREIAAIDAFTKFVASNTREKRNAITSNNFISAGKEKMNNLIENEDQEENLDANETINETKDDREENGDANDTINETNDSVTQTERPTEEPAGKTPNSNTMNDIEVNTTPDAQANLVKTVESTTEAIKEMPVAMEVISTAESLKIELTTTKIPETSMKPAETLNVEVSEFVSNDIKPSMQGPTAEALQQNASPVVTTEKSMEQTTVPTMTTTPTHDDGTPTPTESKNNSAVANLSTFILIFSLALNASS</sequence>
<keyword evidence="2" id="KW-0732">Signal</keyword>
<dbReference type="Proteomes" id="UP001549921">
    <property type="component" value="Unassembled WGS sequence"/>
</dbReference>
<feature type="compositionally biased region" description="Low complexity" evidence="1">
    <location>
        <begin position="324"/>
        <end position="343"/>
    </location>
</feature>
<comment type="caution">
    <text evidence="3">The sequence shown here is derived from an EMBL/GenBank/DDBJ whole genome shotgun (WGS) entry which is preliminary data.</text>
</comment>
<organism evidence="3 4">
    <name type="scientific">Loxostege sticticalis</name>
    <name type="common">Beet webworm moth</name>
    <dbReference type="NCBI Taxonomy" id="481309"/>
    <lineage>
        <taxon>Eukaryota</taxon>
        <taxon>Metazoa</taxon>
        <taxon>Ecdysozoa</taxon>
        <taxon>Arthropoda</taxon>
        <taxon>Hexapoda</taxon>
        <taxon>Insecta</taxon>
        <taxon>Pterygota</taxon>
        <taxon>Neoptera</taxon>
        <taxon>Endopterygota</taxon>
        <taxon>Lepidoptera</taxon>
        <taxon>Glossata</taxon>
        <taxon>Ditrysia</taxon>
        <taxon>Pyraloidea</taxon>
        <taxon>Crambidae</taxon>
        <taxon>Pyraustinae</taxon>
        <taxon>Loxostege</taxon>
    </lineage>
</organism>
<reference evidence="3 4" key="1">
    <citation type="submission" date="2024-06" db="EMBL/GenBank/DDBJ databases">
        <title>A chromosome-level genome assembly of beet webworm, Loxostege sticticalis.</title>
        <authorList>
            <person name="Zhang Y."/>
        </authorList>
    </citation>
    <scope>NUCLEOTIDE SEQUENCE [LARGE SCALE GENOMIC DNA]</scope>
    <source>
        <strain evidence="3">AQ028</strain>
        <tissue evidence="3">Male pupae</tissue>
    </source>
</reference>
<feature type="signal peptide" evidence="2">
    <location>
        <begin position="1"/>
        <end position="29"/>
    </location>
</feature>
<accession>A0ABD0SH84</accession>
<evidence type="ECO:0000256" key="1">
    <source>
        <dbReference type="SAM" id="MobiDB-lite"/>
    </source>
</evidence>
<feature type="compositionally biased region" description="Polar residues" evidence="1">
    <location>
        <begin position="190"/>
        <end position="205"/>
    </location>
</feature>
<feature type="chain" id="PRO_5044771014" evidence="2">
    <location>
        <begin position="30"/>
        <end position="369"/>
    </location>
</feature>
<evidence type="ECO:0000313" key="4">
    <source>
        <dbReference type="Proteomes" id="UP001549921"/>
    </source>
</evidence>
<protein>
    <submittedName>
        <fullName evidence="3">Uncharacterized protein</fullName>
    </submittedName>
</protein>
<evidence type="ECO:0000313" key="3">
    <source>
        <dbReference type="EMBL" id="KAL0819057.1"/>
    </source>
</evidence>
<dbReference type="EMBL" id="JBEDNZ010000021">
    <property type="protein sequence ID" value="KAL0819057.1"/>
    <property type="molecule type" value="Genomic_DNA"/>
</dbReference>
<name>A0ABD0SH84_LOXSC</name>
<dbReference type="AlphaFoldDB" id="A0ABD0SH84"/>
<gene>
    <name evidence="3" type="ORF">ABMA28_008335</name>
</gene>
<proteinExistence type="predicted"/>
<feature type="region of interest" description="Disordered" evidence="1">
    <location>
        <begin position="178"/>
        <end position="223"/>
    </location>
</feature>
<feature type="region of interest" description="Disordered" evidence="1">
    <location>
        <begin position="316"/>
        <end position="348"/>
    </location>
</feature>